<keyword evidence="5" id="KW-0346">Stress response</keyword>
<dbReference type="Pfam" id="PF00447">
    <property type="entry name" value="HSF_DNA-bind"/>
    <property type="match status" value="1"/>
</dbReference>
<dbReference type="InterPro" id="IPR036388">
    <property type="entry name" value="WH-like_DNA-bd_sf"/>
</dbReference>
<evidence type="ECO:0000256" key="1">
    <source>
        <dbReference type="ARBA" id="ARBA00004123"/>
    </source>
</evidence>
<dbReference type="InterPro" id="IPR000232">
    <property type="entry name" value="HSF_DNA-bd"/>
</dbReference>
<dbReference type="AlphaFoldDB" id="A0AAD4JRI3"/>
<comment type="similarity">
    <text evidence="2 12">Belongs to the HSF family.</text>
</comment>
<dbReference type="Gene3D" id="1.10.10.10">
    <property type="entry name" value="Winged helix-like DNA-binding domain superfamily/Winged helix DNA-binding domain"/>
    <property type="match status" value="1"/>
</dbReference>
<feature type="region of interest" description="Disordered" evidence="13">
    <location>
        <begin position="463"/>
        <end position="490"/>
    </location>
</feature>
<keyword evidence="3" id="KW-0597">Phosphoprotein</keyword>
<dbReference type="PANTHER" id="PTHR10015:SF337">
    <property type="entry name" value="HEAT STRESS TRANSCRIPTION FACTOR A-3"/>
    <property type="match status" value="1"/>
</dbReference>
<feature type="region of interest" description="Disordered" evidence="13">
    <location>
        <begin position="195"/>
        <end position="214"/>
    </location>
</feature>
<dbReference type="PANTHER" id="PTHR10015">
    <property type="entry name" value="HEAT SHOCK TRANSCRIPTION FACTOR"/>
    <property type="match status" value="1"/>
</dbReference>
<evidence type="ECO:0000256" key="9">
    <source>
        <dbReference type="ARBA" id="ARBA00023242"/>
    </source>
</evidence>
<dbReference type="GO" id="GO:0034605">
    <property type="term" value="P:cellular response to heat"/>
    <property type="evidence" value="ECO:0007669"/>
    <property type="project" value="TreeGrafter"/>
</dbReference>
<evidence type="ECO:0000256" key="13">
    <source>
        <dbReference type="SAM" id="MobiDB-lite"/>
    </source>
</evidence>
<dbReference type="GO" id="GO:0000978">
    <property type="term" value="F:RNA polymerase II cis-regulatory region sequence-specific DNA binding"/>
    <property type="evidence" value="ECO:0007669"/>
    <property type="project" value="TreeGrafter"/>
</dbReference>
<dbReference type="FunFam" id="1.10.10.10:FF:000057">
    <property type="entry name" value="Heat shock transcription factor 1"/>
    <property type="match status" value="1"/>
</dbReference>
<evidence type="ECO:0000313" key="16">
    <source>
        <dbReference type="Proteomes" id="UP001190926"/>
    </source>
</evidence>
<evidence type="ECO:0000256" key="11">
    <source>
        <dbReference type="ARBA" id="ARBA00081483"/>
    </source>
</evidence>
<evidence type="ECO:0000256" key="3">
    <source>
        <dbReference type="ARBA" id="ARBA00022553"/>
    </source>
</evidence>
<dbReference type="PRINTS" id="PR00056">
    <property type="entry name" value="HSFDOMAIN"/>
</dbReference>
<organism evidence="15 16">
    <name type="scientific">Perilla frutescens var. hirtella</name>
    <name type="common">Perilla citriodora</name>
    <name type="synonym">Perilla setoyensis</name>
    <dbReference type="NCBI Taxonomy" id="608512"/>
    <lineage>
        <taxon>Eukaryota</taxon>
        <taxon>Viridiplantae</taxon>
        <taxon>Streptophyta</taxon>
        <taxon>Embryophyta</taxon>
        <taxon>Tracheophyta</taxon>
        <taxon>Spermatophyta</taxon>
        <taxon>Magnoliopsida</taxon>
        <taxon>eudicotyledons</taxon>
        <taxon>Gunneridae</taxon>
        <taxon>Pentapetalae</taxon>
        <taxon>asterids</taxon>
        <taxon>lamiids</taxon>
        <taxon>Lamiales</taxon>
        <taxon>Lamiaceae</taxon>
        <taxon>Nepetoideae</taxon>
        <taxon>Elsholtzieae</taxon>
        <taxon>Perilla</taxon>
    </lineage>
</organism>
<keyword evidence="16" id="KW-1185">Reference proteome</keyword>
<evidence type="ECO:0000256" key="2">
    <source>
        <dbReference type="ARBA" id="ARBA00006403"/>
    </source>
</evidence>
<proteinExistence type="inferred from homology"/>
<keyword evidence="9" id="KW-0539">Nucleus</keyword>
<dbReference type="GO" id="GO:0005634">
    <property type="term" value="C:nucleus"/>
    <property type="evidence" value="ECO:0007669"/>
    <property type="project" value="UniProtKB-SubCell"/>
</dbReference>
<dbReference type="Proteomes" id="UP001190926">
    <property type="component" value="Unassembled WGS sequence"/>
</dbReference>
<evidence type="ECO:0000313" key="15">
    <source>
        <dbReference type="EMBL" id="KAH6837783.1"/>
    </source>
</evidence>
<keyword evidence="7" id="KW-0010">Activator</keyword>
<keyword evidence="4" id="KW-0805">Transcription regulation</keyword>
<dbReference type="GO" id="GO:0006357">
    <property type="term" value="P:regulation of transcription by RNA polymerase II"/>
    <property type="evidence" value="ECO:0007669"/>
    <property type="project" value="TreeGrafter"/>
</dbReference>
<keyword evidence="6" id="KW-0238">DNA-binding</keyword>
<evidence type="ECO:0000256" key="4">
    <source>
        <dbReference type="ARBA" id="ARBA00023015"/>
    </source>
</evidence>
<dbReference type="InterPro" id="IPR036390">
    <property type="entry name" value="WH_DNA-bd_sf"/>
</dbReference>
<comment type="subcellular location">
    <subcellularLocation>
        <location evidence="1">Nucleus</location>
    </subcellularLocation>
</comment>
<dbReference type="EMBL" id="SDAM02000007">
    <property type="protein sequence ID" value="KAH6837783.1"/>
    <property type="molecule type" value="Genomic_DNA"/>
</dbReference>
<evidence type="ECO:0000256" key="10">
    <source>
        <dbReference type="ARBA" id="ARBA00055747"/>
    </source>
</evidence>
<sequence>MDFDDSQNSRSPSPPPPSFFSSGVKQELVPNTTPFPTPPTFSLPMASPFLEPPPFSPFVCLESFDAQFESKPMSGNEAGGGESLSSAPQPLEALYETPIPPFLSKTFDLVDDPSLDAIICWGARGDSFVVWDPAQFSRVILPRNFKHNNFSSFVRQLNTYGFRKIDTDKWEFANEGFIRGQRHLLKNIQRRKSLHSQHIGSSGGSSDEAGKADVEGEIESLRKERNLMMQEVVELQHQQRGKIFQNPTFLTRFQQMRQQKSVTSPKTKRKFVKHQLHESGTSDLSPKGQIVKYQLENDDPLMAEQLPCAPLQDMADNIVCGTESVPFQVEDTSLSEYAMMHKLLGSPEQGEAVPTLGTSDLLLKGKGVAGPPPQLTPEYFSSFPEDLVKEKIGPDFSMAGTQSMALEEEGLWSTGFGASAGMSSSTGLWGNVGSYDVPDLSGLSDVWDIGSLQRTGSLGIDKWLNEDSPLSGLDKQQGQPRDDASKKLDP</sequence>
<evidence type="ECO:0000256" key="7">
    <source>
        <dbReference type="ARBA" id="ARBA00023159"/>
    </source>
</evidence>
<dbReference type="PROSITE" id="PS00434">
    <property type="entry name" value="HSF_DOMAIN"/>
    <property type="match status" value="1"/>
</dbReference>
<dbReference type="SMART" id="SM00415">
    <property type="entry name" value="HSF"/>
    <property type="match status" value="1"/>
</dbReference>
<reference evidence="15 16" key="1">
    <citation type="journal article" date="2021" name="Nat. Commun.">
        <title>Incipient diploidization of the medicinal plant Perilla within 10,000 years.</title>
        <authorList>
            <person name="Zhang Y."/>
            <person name="Shen Q."/>
            <person name="Leng L."/>
            <person name="Zhang D."/>
            <person name="Chen S."/>
            <person name="Shi Y."/>
            <person name="Ning Z."/>
            <person name="Chen S."/>
        </authorList>
    </citation>
    <scope>NUCLEOTIDE SEQUENCE [LARGE SCALE GENOMIC DNA]</scope>
    <source>
        <strain evidence="16">cv. PC099</strain>
    </source>
</reference>
<gene>
    <name evidence="15" type="ORF">C2S53_007603</name>
</gene>
<protein>
    <recommendedName>
        <fullName evidence="11">Heat stress transcription factor</fullName>
    </recommendedName>
</protein>
<feature type="region of interest" description="Disordered" evidence="13">
    <location>
        <begin position="1"/>
        <end position="37"/>
    </location>
</feature>
<evidence type="ECO:0000256" key="8">
    <source>
        <dbReference type="ARBA" id="ARBA00023163"/>
    </source>
</evidence>
<dbReference type="SUPFAM" id="SSF46785">
    <property type="entry name" value="Winged helix' DNA-binding domain"/>
    <property type="match status" value="1"/>
</dbReference>
<name>A0AAD4JRI3_PERFH</name>
<accession>A0AAD4JRI3</accession>
<dbReference type="GO" id="GO:0003700">
    <property type="term" value="F:DNA-binding transcription factor activity"/>
    <property type="evidence" value="ECO:0007669"/>
    <property type="project" value="InterPro"/>
</dbReference>
<evidence type="ECO:0000259" key="14">
    <source>
        <dbReference type="PROSITE" id="PS00434"/>
    </source>
</evidence>
<comment type="function">
    <text evidence="10">DNA-binding protein that specifically binds heat shock promoter elements (HSE) and activates transcription.</text>
</comment>
<comment type="caution">
    <text evidence="15">The sequence shown here is derived from an EMBL/GenBank/DDBJ whole genome shotgun (WGS) entry which is preliminary data.</text>
</comment>
<keyword evidence="8" id="KW-0804">Transcription</keyword>
<feature type="domain" description="HSF-type DNA-binding" evidence="14">
    <location>
        <begin position="141"/>
        <end position="165"/>
    </location>
</feature>
<evidence type="ECO:0000256" key="5">
    <source>
        <dbReference type="ARBA" id="ARBA00023016"/>
    </source>
</evidence>
<evidence type="ECO:0000256" key="12">
    <source>
        <dbReference type="RuleBase" id="RU004020"/>
    </source>
</evidence>
<evidence type="ECO:0000256" key="6">
    <source>
        <dbReference type="ARBA" id="ARBA00023125"/>
    </source>
</evidence>
<feature type="compositionally biased region" description="Basic and acidic residues" evidence="13">
    <location>
        <begin position="480"/>
        <end position="490"/>
    </location>
</feature>
<feature type="compositionally biased region" description="Polar residues" evidence="13">
    <location>
        <begin position="1"/>
        <end position="10"/>
    </location>
</feature>